<comment type="caution">
    <text evidence="5">The sequence shown here is derived from an EMBL/GenBank/DDBJ whole genome shotgun (WGS) entry which is preliminary data.</text>
</comment>
<evidence type="ECO:0000256" key="3">
    <source>
        <dbReference type="ARBA" id="ARBA00023136"/>
    </source>
</evidence>
<organism evidence="5 6">
    <name type="scientific">Pseudomonas savastanoi pv. glycinea str. race 4</name>
    <dbReference type="NCBI Taxonomy" id="875330"/>
    <lineage>
        <taxon>Bacteria</taxon>
        <taxon>Pseudomonadati</taxon>
        <taxon>Pseudomonadota</taxon>
        <taxon>Gammaproteobacteria</taxon>
        <taxon>Pseudomonadales</taxon>
        <taxon>Pseudomonadaceae</taxon>
        <taxon>Pseudomonas</taxon>
    </lineage>
</organism>
<dbReference type="AlphaFoldDB" id="F3CIT9"/>
<feature type="domain" description="Major facilitator superfamily (MFS) profile" evidence="4">
    <location>
        <begin position="1"/>
        <end position="39"/>
    </location>
</feature>
<dbReference type="SUPFAM" id="SSF103473">
    <property type="entry name" value="MFS general substrate transporter"/>
    <property type="match status" value="1"/>
</dbReference>
<evidence type="ECO:0000259" key="4">
    <source>
        <dbReference type="PROSITE" id="PS50850"/>
    </source>
</evidence>
<evidence type="ECO:0000256" key="2">
    <source>
        <dbReference type="ARBA" id="ARBA00022989"/>
    </source>
</evidence>
<reference evidence="5 6" key="1">
    <citation type="journal article" date="2011" name="PLoS Pathog.">
        <title>Dynamic evolution of pathogenicity revealed by sequencing and comparative genomics of 19 Pseudomonas syringae isolates.</title>
        <authorList>
            <person name="Baltrus D.A."/>
            <person name="Nishimura M.T."/>
            <person name="Romanchuk A."/>
            <person name="Chang J.H."/>
            <person name="Mukhtar M.S."/>
            <person name="Cherkis K."/>
            <person name="Roach J."/>
            <person name="Grant S.R."/>
            <person name="Jones C.D."/>
            <person name="Dangl J.L."/>
        </authorList>
    </citation>
    <scope>NUCLEOTIDE SEQUENCE [LARGE SCALE GENOMIC DNA]</scope>
    <source>
        <strain evidence="6">race 4</strain>
    </source>
</reference>
<dbReference type="EMBL" id="ADWY01003700">
    <property type="protein sequence ID" value="EGH19181.1"/>
    <property type="molecule type" value="Genomic_DNA"/>
</dbReference>
<dbReference type="PROSITE" id="PS50850">
    <property type="entry name" value="MFS"/>
    <property type="match status" value="1"/>
</dbReference>
<protein>
    <submittedName>
        <fullName evidence="5">Major facilitator transporter</fullName>
    </submittedName>
</protein>
<keyword evidence="2" id="KW-1133">Transmembrane helix</keyword>
<keyword evidence="1" id="KW-0812">Transmembrane</keyword>
<evidence type="ECO:0000313" key="5">
    <source>
        <dbReference type="EMBL" id="EGH19181.1"/>
    </source>
</evidence>
<gene>
    <name evidence="5" type="ORF">Pgy4_40065</name>
</gene>
<proteinExistence type="predicted"/>
<dbReference type="HOGENOM" id="CLU_3321810_0_0_6"/>
<dbReference type="Proteomes" id="UP000005466">
    <property type="component" value="Unassembled WGS sequence"/>
</dbReference>
<accession>F3CIT9</accession>
<sequence>MGGLLLGILLARPIASLVADHFGWRAVFGAAAVVTIAIR</sequence>
<evidence type="ECO:0000256" key="1">
    <source>
        <dbReference type="ARBA" id="ARBA00022692"/>
    </source>
</evidence>
<evidence type="ECO:0000313" key="6">
    <source>
        <dbReference type="Proteomes" id="UP000005466"/>
    </source>
</evidence>
<dbReference type="GO" id="GO:0022857">
    <property type="term" value="F:transmembrane transporter activity"/>
    <property type="evidence" value="ECO:0007669"/>
    <property type="project" value="InterPro"/>
</dbReference>
<keyword evidence="3" id="KW-0472">Membrane</keyword>
<feature type="non-terminal residue" evidence="5">
    <location>
        <position position="39"/>
    </location>
</feature>
<dbReference type="InterPro" id="IPR036259">
    <property type="entry name" value="MFS_trans_sf"/>
</dbReference>
<name>F3CIT9_PSESG</name>
<dbReference type="InterPro" id="IPR020846">
    <property type="entry name" value="MFS_dom"/>
</dbReference>